<evidence type="ECO:0000259" key="2">
    <source>
        <dbReference type="Pfam" id="PF02517"/>
    </source>
</evidence>
<dbReference type="InterPro" id="IPR003675">
    <property type="entry name" value="Rce1/LyrA-like_dom"/>
</dbReference>
<feature type="transmembrane region" description="Helical" evidence="1">
    <location>
        <begin position="22"/>
        <end position="42"/>
    </location>
</feature>
<keyword evidence="3" id="KW-0378">Hydrolase</keyword>
<dbReference type="Proteomes" id="UP001596328">
    <property type="component" value="Unassembled WGS sequence"/>
</dbReference>
<name>A0ABD5RY87_9EURY</name>
<sequence>RYTPLEPAASTLVQRGRDQPVFFLYLVPMTVLLVGPAEELVFRGAVQGALRRAYGPRVALVGASAVFALIHWSSYVGEGRVVTLATIFVLGGVLGYLYQRTDNLLVPAVAHGLFNAVQFLYEYAATTGLL</sequence>
<feature type="non-terminal residue" evidence="3">
    <location>
        <position position="1"/>
    </location>
</feature>
<dbReference type="Pfam" id="PF02517">
    <property type="entry name" value="Rce1-like"/>
    <property type="match status" value="1"/>
</dbReference>
<dbReference type="AlphaFoldDB" id="A0ABD5RY87"/>
<keyword evidence="1" id="KW-0812">Transmembrane</keyword>
<keyword evidence="4" id="KW-1185">Reference proteome</keyword>
<proteinExistence type="predicted"/>
<evidence type="ECO:0000313" key="4">
    <source>
        <dbReference type="Proteomes" id="UP001596328"/>
    </source>
</evidence>
<accession>A0ABD5RY87</accession>
<protein>
    <submittedName>
        <fullName evidence="3">CPBP family intramembrane glutamic endopeptidase</fullName>
        <ecNumber evidence="3">3.4.-.-</ecNumber>
    </submittedName>
</protein>
<evidence type="ECO:0000256" key="1">
    <source>
        <dbReference type="SAM" id="Phobius"/>
    </source>
</evidence>
<evidence type="ECO:0000313" key="3">
    <source>
        <dbReference type="EMBL" id="MFC6724265.1"/>
    </source>
</evidence>
<dbReference type="EMBL" id="JBHSWU010000136">
    <property type="protein sequence ID" value="MFC6724265.1"/>
    <property type="molecule type" value="Genomic_DNA"/>
</dbReference>
<dbReference type="GO" id="GO:0080120">
    <property type="term" value="P:CAAX-box protein maturation"/>
    <property type="evidence" value="ECO:0007669"/>
    <property type="project" value="UniProtKB-ARBA"/>
</dbReference>
<dbReference type="PANTHER" id="PTHR43592:SF15">
    <property type="entry name" value="CAAX AMINO TERMINAL PROTEASE FAMILY PROTEIN"/>
    <property type="match status" value="1"/>
</dbReference>
<dbReference type="PANTHER" id="PTHR43592">
    <property type="entry name" value="CAAX AMINO TERMINAL PROTEASE"/>
    <property type="match status" value="1"/>
</dbReference>
<keyword evidence="1" id="KW-1133">Transmembrane helix</keyword>
<gene>
    <name evidence="3" type="ORF">ACFQE1_07735</name>
</gene>
<organism evidence="3 4">
    <name type="scientific">Halobium palmae</name>
    <dbReference type="NCBI Taxonomy" id="1776492"/>
    <lineage>
        <taxon>Archaea</taxon>
        <taxon>Methanobacteriati</taxon>
        <taxon>Methanobacteriota</taxon>
        <taxon>Stenosarchaea group</taxon>
        <taxon>Halobacteria</taxon>
        <taxon>Halobacteriales</taxon>
        <taxon>Haloferacaceae</taxon>
        <taxon>Halobium</taxon>
    </lineage>
</organism>
<dbReference type="EC" id="3.4.-.-" evidence="3"/>
<comment type="caution">
    <text evidence="3">The sequence shown here is derived from an EMBL/GenBank/DDBJ whole genome shotgun (WGS) entry which is preliminary data.</text>
</comment>
<feature type="transmembrane region" description="Helical" evidence="1">
    <location>
        <begin position="54"/>
        <end position="75"/>
    </location>
</feature>
<keyword evidence="1" id="KW-0472">Membrane</keyword>
<feature type="transmembrane region" description="Helical" evidence="1">
    <location>
        <begin position="81"/>
        <end position="98"/>
    </location>
</feature>
<feature type="domain" description="CAAX prenyl protease 2/Lysostaphin resistance protein A-like" evidence="2">
    <location>
        <begin position="22"/>
        <end position="117"/>
    </location>
</feature>
<reference evidence="3 4" key="1">
    <citation type="journal article" date="2019" name="Int. J. Syst. Evol. Microbiol.">
        <title>The Global Catalogue of Microorganisms (GCM) 10K type strain sequencing project: providing services to taxonomists for standard genome sequencing and annotation.</title>
        <authorList>
            <consortium name="The Broad Institute Genomics Platform"/>
            <consortium name="The Broad Institute Genome Sequencing Center for Infectious Disease"/>
            <person name="Wu L."/>
            <person name="Ma J."/>
        </authorList>
    </citation>
    <scope>NUCLEOTIDE SEQUENCE [LARGE SCALE GENOMIC DNA]</scope>
    <source>
        <strain evidence="3 4">NBRC 111368</strain>
    </source>
</reference>
<dbReference type="GO" id="GO:0004175">
    <property type="term" value="F:endopeptidase activity"/>
    <property type="evidence" value="ECO:0007669"/>
    <property type="project" value="UniProtKB-ARBA"/>
</dbReference>